<evidence type="ECO:0000313" key="1">
    <source>
        <dbReference type="EMBL" id="MBW84798.1"/>
    </source>
</evidence>
<dbReference type="AlphaFoldDB" id="A0A2P2IUA9"/>
<name>A0A2P2IUA9_RHIMU</name>
<dbReference type="EMBL" id="GGEC01004315">
    <property type="protein sequence ID" value="MBW84798.1"/>
    <property type="molecule type" value="Transcribed_RNA"/>
</dbReference>
<sequence length="31" mass="3609">MLQELINKYVKNIPSFPMPGCHLSQILNNCY</sequence>
<reference evidence="1" key="1">
    <citation type="submission" date="2018-02" db="EMBL/GenBank/DDBJ databases">
        <title>Rhizophora mucronata_Transcriptome.</title>
        <authorList>
            <person name="Meera S.P."/>
            <person name="Sreeshan A."/>
            <person name="Augustine A."/>
        </authorList>
    </citation>
    <scope>NUCLEOTIDE SEQUENCE</scope>
    <source>
        <tissue evidence="1">Leaf</tissue>
    </source>
</reference>
<protein>
    <submittedName>
        <fullName evidence="1">Uncharacterized protein</fullName>
    </submittedName>
</protein>
<organism evidence="1">
    <name type="scientific">Rhizophora mucronata</name>
    <name type="common">Asiatic mangrove</name>
    <dbReference type="NCBI Taxonomy" id="61149"/>
    <lineage>
        <taxon>Eukaryota</taxon>
        <taxon>Viridiplantae</taxon>
        <taxon>Streptophyta</taxon>
        <taxon>Embryophyta</taxon>
        <taxon>Tracheophyta</taxon>
        <taxon>Spermatophyta</taxon>
        <taxon>Magnoliopsida</taxon>
        <taxon>eudicotyledons</taxon>
        <taxon>Gunneridae</taxon>
        <taxon>Pentapetalae</taxon>
        <taxon>rosids</taxon>
        <taxon>fabids</taxon>
        <taxon>Malpighiales</taxon>
        <taxon>Rhizophoraceae</taxon>
        <taxon>Rhizophora</taxon>
    </lineage>
</organism>
<accession>A0A2P2IUA9</accession>
<proteinExistence type="predicted"/>